<keyword evidence="4 5" id="KW-0472">Membrane</keyword>
<dbReference type="GO" id="GO:0043190">
    <property type="term" value="C:ATP-binding cassette (ABC) transporter complex"/>
    <property type="evidence" value="ECO:0007669"/>
    <property type="project" value="InterPro"/>
</dbReference>
<reference evidence="7 8" key="1">
    <citation type="submission" date="2019-03" db="EMBL/GenBank/DDBJ databases">
        <title>Subsurface microbial communities from deep shales in Ohio and West Virginia, USA.</title>
        <authorList>
            <person name="Wrighton K."/>
        </authorList>
    </citation>
    <scope>NUCLEOTIDE SEQUENCE [LARGE SCALE GENOMIC DNA]</scope>
    <source>
        <strain evidence="7 8">MSL9.2</strain>
    </source>
</reference>
<dbReference type="GO" id="GO:0140359">
    <property type="term" value="F:ABC-type transporter activity"/>
    <property type="evidence" value="ECO:0007669"/>
    <property type="project" value="InterPro"/>
</dbReference>
<dbReference type="PRINTS" id="PR00164">
    <property type="entry name" value="ABC2TRNSPORT"/>
</dbReference>
<dbReference type="PANTHER" id="PTHR43027:SF1">
    <property type="entry name" value="DOXORUBICIN RESISTANCE ABC TRANSPORTER PERMEASE PROTEIN DRRC-RELATED"/>
    <property type="match status" value="1"/>
</dbReference>
<evidence type="ECO:0000256" key="3">
    <source>
        <dbReference type="ARBA" id="ARBA00022989"/>
    </source>
</evidence>
<proteinExistence type="inferred from homology"/>
<dbReference type="EMBL" id="SODA01000028">
    <property type="protein sequence ID" value="TDW00475.1"/>
    <property type="molecule type" value="Genomic_DNA"/>
</dbReference>
<dbReference type="PANTHER" id="PTHR43027">
    <property type="entry name" value="DOXORUBICIN RESISTANCE ABC TRANSPORTER PERMEASE PROTEIN DRRC-RELATED"/>
    <property type="match status" value="1"/>
</dbReference>
<evidence type="ECO:0000256" key="2">
    <source>
        <dbReference type="ARBA" id="ARBA00022692"/>
    </source>
</evidence>
<evidence type="ECO:0000259" key="6">
    <source>
        <dbReference type="PROSITE" id="PS51012"/>
    </source>
</evidence>
<keyword evidence="2 5" id="KW-0812">Transmembrane</keyword>
<evidence type="ECO:0000313" key="8">
    <source>
        <dbReference type="Proteomes" id="UP000294697"/>
    </source>
</evidence>
<accession>A0A4R7YWQ4</accession>
<dbReference type="InterPro" id="IPR013525">
    <property type="entry name" value="ABC2_TM"/>
</dbReference>
<dbReference type="InterPro" id="IPR052902">
    <property type="entry name" value="ABC-2_transporter"/>
</dbReference>
<feature type="transmembrane region" description="Helical" evidence="5">
    <location>
        <begin position="23"/>
        <end position="42"/>
    </location>
</feature>
<name>A0A4R7YWQ4_9FIRM</name>
<feature type="transmembrane region" description="Helical" evidence="5">
    <location>
        <begin position="280"/>
        <end position="300"/>
    </location>
</feature>
<dbReference type="InterPro" id="IPR047817">
    <property type="entry name" value="ABC2_TM_bact-type"/>
</dbReference>
<dbReference type="Pfam" id="PF12698">
    <property type="entry name" value="ABC2_membrane_3"/>
    <property type="match status" value="1"/>
</dbReference>
<comment type="subcellular location">
    <subcellularLocation>
        <location evidence="5">Cell membrane</location>
        <topology evidence="5">Multi-pass membrane protein</topology>
    </subcellularLocation>
    <subcellularLocation>
        <location evidence="1">Membrane</location>
        <topology evidence="1">Multi-pass membrane protein</topology>
    </subcellularLocation>
</comment>
<evidence type="ECO:0000256" key="4">
    <source>
        <dbReference type="ARBA" id="ARBA00023136"/>
    </source>
</evidence>
<dbReference type="AlphaFoldDB" id="A0A4R7YWQ4"/>
<protein>
    <recommendedName>
        <fullName evidence="5">Transport permease protein</fullName>
    </recommendedName>
</protein>
<feature type="transmembrane region" description="Helical" evidence="5">
    <location>
        <begin position="337"/>
        <end position="356"/>
    </location>
</feature>
<dbReference type="InterPro" id="IPR000412">
    <property type="entry name" value="ABC_2_transport"/>
</dbReference>
<feature type="domain" description="ABC transmembrane type-2" evidence="6">
    <location>
        <begin position="135"/>
        <end position="362"/>
    </location>
</feature>
<evidence type="ECO:0000256" key="1">
    <source>
        <dbReference type="ARBA" id="ARBA00004141"/>
    </source>
</evidence>
<evidence type="ECO:0000313" key="7">
    <source>
        <dbReference type="EMBL" id="TDW00475.1"/>
    </source>
</evidence>
<dbReference type="RefSeq" id="WP_111571571.1">
    <property type="nucleotide sequence ID" value="NZ_SOEH01000027.1"/>
</dbReference>
<keyword evidence="3 5" id="KW-1133">Transmembrane helix</keyword>
<comment type="similarity">
    <text evidence="5">Belongs to the ABC-2 integral membrane protein family.</text>
</comment>
<dbReference type="OrthoDB" id="9811483at2"/>
<keyword evidence="5" id="KW-1003">Cell membrane</keyword>
<feature type="transmembrane region" description="Helical" evidence="5">
    <location>
        <begin position="170"/>
        <end position="194"/>
    </location>
</feature>
<sequence length="364" mass="40770">MMLKQYLNNTKILTLSFLRNKETIFFVLLLPLIFMLIFGSLYSGDDQSQPDRLLIYYSDQATIEQDKLEEVINENQSLSFQYISSLEAGEELLRNYEAEALLIVGDNSLEFAFNPARIQDNPALEQQAYSIAREINLREKNLNEYLETVIIDTESSTTAPAAGSTQFLSLFPGLIALGLASSGLFVIVEVFIYYKEKGVLKRMAAAPINKNAFVLALITSRMPASILSMFLILIASRIVFGVSFAINWLLFIPYIFIGTVIMMGFGALITLFFKKADSAFQAASILLTIMIFFSGIYFPIEFLPSYFQSLSRFLPLTHLARALQQIMGVSQLKLFNLALETGGLLIVSIILIIIVAKKSSWTAK</sequence>
<evidence type="ECO:0000256" key="5">
    <source>
        <dbReference type="RuleBase" id="RU361157"/>
    </source>
</evidence>
<dbReference type="PROSITE" id="PS51012">
    <property type="entry name" value="ABC_TM2"/>
    <property type="match status" value="1"/>
</dbReference>
<keyword evidence="5" id="KW-0813">Transport</keyword>
<gene>
    <name evidence="7" type="ORF">C8C77_12834</name>
</gene>
<comment type="caution">
    <text evidence="7">The sequence shown here is derived from an EMBL/GenBank/DDBJ whole genome shotgun (WGS) entry which is preliminary data.</text>
</comment>
<organism evidence="7 8">
    <name type="scientific">Halanaerobium saccharolyticum</name>
    <dbReference type="NCBI Taxonomy" id="43595"/>
    <lineage>
        <taxon>Bacteria</taxon>
        <taxon>Bacillati</taxon>
        <taxon>Bacillota</taxon>
        <taxon>Clostridia</taxon>
        <taxon>Halanaerobiales</taxon>
        <taxon>Halanaerobiaceae</taxon>
        <taxon>Halanaerobium</taxon>
    </lineage>
</organism>
<feature type="transmembrane region" description="Helical" evidence="5">
    <location>
        <begin position="252"/>
        <end position="273"/>
    </location>
</feature>
<comment type="caution">
    <text evidence="5">Lacks conserved residue(s) required for the propagation of feature annotation.</text>
</comment>
<dbReference type="Proteomes" id="UP000294697">
    <property type="component" value="Unassembled WGS sequence"/>
</dbReference>